<comment type="function">
    <text evidence="2 10">One of the primary rRNA binding proteins, it binds directly to 16S rRNA where it nucleates assembly of the body of the 30S subunit.</text>
</comment>
<evidence type="ECO:0000256" key="1">
    <source>
        <dbReference type="ARBA" id="ARBA00003004"/>
    </source>
</evidence>
<dbReference type="Pfam" id="PF01479">
    <property type="entry name" value="S4"/>
    <property type="match status" value="1"/>
</dbReference>
<reference evidence="14 15" key="1">
    <citation type="journal article" date="2011" name="Stand. Genomic Sci.">
        <title>Complete genome sequence of Syntrophobotulus glycolicus type strain (FlGlyR).</title>
        <authorList>
            <person name="Han C."/>
            <person name="Mwirichia R."/>
            <person name="Chertkov O."/>
            <person name="Held B."/>
            <person name="Lapidus A."/>
            <person name="Nolan M."/>
            <person name="Lucas S."/>
            <person name="Hammon N."/>
            <person name="Deshpande S."/>
            <person name="Cheng J.F."/>
            <person name="Tapia R."/>
            <person name="Goodwin L."/>
            <person name="Pitluck S."/>
            <person name="Huntemann M."/>
            <person name="Liolios K."/>
            <person name="Ivanova N."/>
            <person name="Pagani I."/>
            <person name="Mavromatis K."/>
            <person name="Ovchinikova G."/>
            <person name="Pati A."/>
            <person name="Chen A."/>
            <person name="Palaniappan K."/>
            <person name="Land M."/>
            <person name="Hauser L."/>
            <person name="Brambilla E.M."/>
            <person name="Rohde M."/>
            <person name="Spring S."/>
            <person name="Sikorski J."/>
            <person name="Goker M."/>
            <person name="Woyke T."/>
            <person name="Bristow J."/>
            <person name="Eisen J.A."/>
            <person name="Markowitz V."/>
            <person name="Hugenholtz P."/>
            <person name="Kyrpides N.C."/>
            <person name="Klenk H.P."/>
            <person name="Detter J.C."/>
        </authorList>
    </citation>
    <scope>NUCLEOTIDE SEQUENCE [LARGE SCALE GENOMIC DNA]</scope>
    <source>
        <strain evidence="15">DSM 8271 / FlGlyR</strain>
    </source>
</reference>
<dbReference type="EMBL" id="CP002547">
    <property type="protein sequence ID" value="ADY54784.1"/>
    <property type="molecule type" value="Genomic_DNA"/>
</dbReference>
<dbReference type="SMART" id="SM00363">
    <property type="entry name" value="S4"/>
    <property type="match status" value="1"/>
</dbReference>
<dbReference type="GO" id="GO:0006412">
    <property type="term" value="P:translation"/>
    <property type="evidence" value="ECO:0007669"/>
    <property type="project" value="UniProtKB-UniRule"/>
</dbReference>
<dbReference type="Gene3D" id="1.10.1050.10">
    <property type="entry name" value="Ribosomal Protein S4 Delta 41, Chain A, domain 1"/>
    <property type="match status" value="1"/>
</dbReference>
<evidence type="ECO:0000259" key="12">
    <source>
        <dbReference type="SMART" id="SM00363"/>
    </source>
</evidence>
<evidence type="ECO:0000259" key="13">
    <source>
        <dbReference type="SMART" id="SM01390"/>
    </source>
</evidence>
<dbReference type="RefSeq" id="WP_013623655.1">
    <property type="nucleotide sequence ID" value="NC_015172.1"/>
</dbReference>
<evidence type="ECO:0000313" key="15">
    <source>
        <dbReference type="Proteomes" id="UP000007488"/>
    </source>
</evidence>
<dbReference type="PROSITE" id="PS50889">
    <property type="entry name" value="S4"/>
    <property type="match status" value="1"/>
</dbReference>
<evidence type="ECO:0000256" key="3">
    <source>
        <dbReference type="ARBA" id="ARBA00007465"/>
    </source>
</evidence>
<dbReference type="OrthoDB" id="9803672at2"/>
<dbReference type="HAMAP" id="MF_01306_B">
    <property type="entry name" value="Ribosomal_uS4_B"/>
    <property type="match status" value="1"/>
</dbReference>
<name>F0SY34_SYNGF</name>
<dbReference type="PANTHER" id="PTHR11831:SF4">
    <property type="entry name" value="SMALL RIBOSOMAL SUBUNIT PROTEIN US4M"/>
    <property type="match status" value="1"/>
</dbReference>
<dbReference type="NCBIfam" id="TIGR01017">
    <property type="entry name" value="rpsD_bact"/>
    <property type="match status" value="1"/>
</dbReference>
<keyword evidence="15" id="KW-1185">Reference proteome</keyword>
<evidence type="ECO:0000256" key="2">
    <source>
        <dbReference type="ARBA" id="ARBA00003866"/>
    </source>
</evidence>
<dbReference type="Pfam" id="PF00163">
    <property type="entry name" value="Ribosomal_S4"/>
    <property type="match status" value="1"/>
</dbReference>
<dbReference type="CDD" id="cd00165">
    <property type="entry name" value="S4"/>
    <property type="match status" value="1"/>
</dbReference>
<reference evidence="15" key="2">
    <citation type="submission" date="2011-02" db="EMBL/GenBank/DDBJ databases">
        <title>The complete genome of Syntrophobotulus glycolicus DSM 8271.</title>
        <authorList>
            <person name="Lucas S."/>
            <person name="Copeland A."/>
            <person name="Lapidus A."/>
            <person name="Bruce D."/>
            <person name="Goodwin L."/>
            <person name="Pitluck S."/>
            <person name="Kyrpides N."/>
            <person name="Mavromatis K."/>
            <person name="Pagani I."/>
            <person name="Ivanova N."/>
            <person name="Mikhailova N."/>
            <person name="Chertkov O."/>
            <person name="Held B."/>
            <person name="Detter J.C."/>
            <person name="Tapia R."/>
            <person name="Han C."/>
            <person name="Land M."/>
            <person name="Hauser L."/>
            <person name="Markowitz V."/>
            <person name="Cheng J.-F."/>
            <person name="Hugenholtz P."/>
            <person name="Woyke T."/>
            <person name="Wu D."/>
            <person name="Spring S."/>
            <person name="Schroeder M."/>
            <person name="Brambilla E."/>
            <person name="Klenk H.-P."/>
            <person name="Eisen J.A."/>
        </authorList>
    </citation>
    <scope>NUCLEOTIDE SEQUENCE [LARGE SCALE GENOMIC DNA]</scope>
    <source>
        <strain evidence="15">DSM 8271 / FlGlyR</strain>
    </source>
</reference>
<keyword evidence="4 10" id="KW-0699">rRNA-binding</keyword>
<dbReference type="InterPro" id="IPR022801">
    <property type="entry name" value="Ribosomal_uS4"/>
</dbReference>
<sequence>MAKYTDSVCRLCRREGIKLFLKGDRCYTNKCSIDRRPYAPGVHGQSRGRKPSDFGIQLREKQKARRIYGIMEKQFRRYFEMASRQKGMTGENLLRLLERRLDNVVYRIGFASSRAEARQFVTHGHITVNGKRVDIASYLIKVGEVIAVNEKSRSSSRIKELIDTMADRSVPGWLSADSNSASGTVLALPSREDIQIPIEEHFIVEKYSR</sequence>
<dbReference type="GO" id="GO:0003735">
    <property type="term" value="F:structural constituent of ribosome"/>
    <property type="evidence" value="ECO:0007669"/>
    <property type="project" value="InterPro"/>
</dbReference>
<dbReference type="HOGENOM" id="CLU_092403_0_2_9"/>
<dbReference type="SMART" id="SM01390">
    <property type="entry name" value="Ribosomal_S4"/>
    <property type="match status" value="1"/>
</dbReference>
<dbReference type="FunFam" id="1.10.1050.10:FF:000001">
    <property type="entry name" value="30S ribosomal protein S4"/>
    <property type="match status" value="1"/>
</dbReference>
<dbReference type="GO" id="GO:0019843">
    <property type="term" value="F:rRNA binding"/>
    <property type="evidence" value="ECO:0007669"/>
    <property type="project" value="UniProtKB-UniRule"/>
</dbReference>
<evidence type="ECO:0000256" key="6">
    <source>
        <dbReference type="ARBA" id="ARBA00022980"/>
    </source>
</evidence>
<dbReference type="PANTHER" id="PTHR11831">
    <property type="entry name" value="30S 40S RIBOSOMAL PROTEIN"/>
    <property type="match status" value="1"/>
</dbReference>
<evidence type="ECO:0000256" key="4">
    <source>
        <dbReference type="ARBA" id="ARBA00022730"/>
    </source>
</evidence>
<dbReference type="STRING" id="645991.Sgly_0418"/>
<dbReference type="GO" id="GO:0015935">
    <property type="term" value="C:small ribosomal subunit"/>
    <property type="evidence" value="ECO:0007669"/>
    <property type="project" value="InterPro"/>
</dbReference>
<dbReference type="InterPro" id="IPR005709">
    <property type="entry name" value="Ribosomal_uS4_bac-type"/>
</dbReference>
<dbReference type="InterPro" id="IPR002942">
    <property type="entry name" value="S4_RNA-bd"/>
</dbReference>
<dbReference type="FunFam" id="3.10.290.10:FF:000001">
    <property type="entry name" value="30S ribosomal protein S4"/>
    <property type="match status" value="1"/>
</dbReference>
<dbReference type="InterPro" id="IPR001912">
    <property type="entry name" value="Ribosomal_uS4_N"/>
</dbReference>
<dbReference type="eggNOG" id="COG0522">
    <property type="taxonomic scope" value="Bacteria"/>
</dbReference>
<evidence type="ECO:0000256" key="8">
    <source>
        <dbReference type="ARBA" id="ARBA00025813"/>
    </source>
</evidence>
<evidence type="ECO:0000256" key="11">
    <source>
        <dbReference type="RuleBase" id="RU003699"/>
    </source>
</evidence>
<dbReference type="AlphaFoldDB" id="F0SY34"/>
<evidence type="ECO:0000256" key="10">
    <source>
        <dbReference type="HAMAP-Rule" id="MF_01306"/>
    </source>
</evidence>
<dbReference type="NCBIfam" id="NF003717">
    <property type="entry name" value="PRK05327.1"/>
    <property type="match status" value="1"/>
</dbReference>
<feature type="domain" description="RNA-binding S4" evidence="12">
    <location>
        <begin position="99"/>
        <end position="163"/>
    </location>
</feature>
<comment type="similarity">
    <text evidence="3 10 11">Belongs to the universal ribosomal protein uS4 family.</text>
</comment>
<dbReference type="SUPFAM" id="SSF55174">
    <property type="entry name" value="Alpha-L RNA-binding motif"/>
    <property type="match status" value="1"/>
</dbReference>
<organism evidence="14 15">
    <name type="scientific">Syntrophobotulus glycolicus (strain DSM 8271 / FlGlyR)</name>
    <dbReference type="NCBI Taxonomy" id="645991"/>
    <lineage>
        <taxon>Bacteria</taxon>
        <taxon>Bacillati</taxon>
        <taxon>Bacillota</taxon>
        <taxon>Clostridia</taxon>
        <taxon>Eubacteriales</taxon>
        <taxon>Desulfitobacteriaceae</taxon>
        <taxon>Syntrophobotulus</taxon>
    </lineage>
</organism>
<dbReference type="InterPro" id="IPR036986">
    <property type="entry name" value="S4_RNA-bd_sf"/>
</dbReference>
<evidence type="ECO:0000256" key="5">
    <source>
        <dbReference type="ARBA" id="ARBA00022884"/>
    </source>
</evidence>
<evidence type="ECO:0000256" key="9">
    <source>
        <dbReference type="ARBA" id="ARBA00035254"/>
    </source>
</evidence>
<comment type="function">
    <text evidence="1 10">With S5 and S12 plays an important role in translational accuracy.</text>
</comment>
<dbReference type="Gene3D" id="3.10.290.10">
    <property type="entry name" value="RNA-binding S4 domain"/>
    <property type="match status" value="1"/>
</dbReference>
<accession>F0SY34</accession>
<dbReference type="PROSITE" id="PS00632">
    <property type="entry name" value="RIBOSOMAL_S4"/>
    <property type="match status" value="1"/>
</dbReference>
<evidence type="ECO:0000256" key="7">
    <source>
        <dbReference type="ARBA" id="ARBA00023274"/>
    </source>
</evidence>
<proteinExistence type="inferred from homology"/>
<keyword evidence="7 10" id="KW-0687">Ribonucleoprotein</keyword>
<gene>
    <name evidence="10" type="primary">rpsD</name>
    <name evidence="14" type="ordered locus">Sgly_0418</name>
</gene>
<comment type="subunit">
    <text evidence="8 10">Part of the 30S ribosomal subunit. Contacts protein S5. The interaction surface between S4 and S5 is involved in control of translational fidelity.</text>
</comment>
<keyword evidence="5 10" id="KW-0694">RNA-binding</keyword>
<dbReference type="KEGG" id="sgy:Sgly_0418"/>
<dbReference type="InterPro" id="IPR018079">
    <property type="entry name" value="Ribosomal_uS4_CS"/>
</dbReference>
<evidence type="ECO:0000313" key="14">
    <source>
        <dbReference type="EMBL" id="ADY54784.1"/>
    </source>
</evidence>
<dbReference type="GO" id="GO:0042274">
    <property type="term" value="P:ribosomal small subunit biogenesis"/>
    <property type="evidence" value="ECO:0007669"/>
    <property type="project" value="TreeGrafter"/>
</dbReference>
<protein>
    <recommendedName>
        <fullName evidence="9 10">Small ribosomal subunit protein uS4</fullName>
    </recommendedName>
</protein>
<dbReference type="Proteomes" id="UP000007488">
    <property type="component" value="Chromosome"/>
</dbReference>
<feature type="domain" description="Small ribosomal subunit protein uS4 N-terminal" evidence="13">
    <location>
        <begin position="3"/>
        <end position="98"/>
    </location>
</feature>
<keyword evidence="6 10" id="KW-0689">Ribosomal protein</keyword>